<dbReference type="PANTHER" id="PTHR36444">
    <property type="entry name" value="TRANSCRIPTIONAL REGULATOR PROTEIN YOBU-RELATED"/>
    <property type="match status" value="1"/>
</dbReference>
<evidence type="ECO:0000313" key="3">
    <source>
        <dbReference type="Proteomes" id="UP000679992"/>
    </source>
</evidence>
<dbReference type="InterPro" id="IPR029441">
    <property type="entry name" value="Cass2"/>
</dbReference>
<dbReference type="InterPro" id="IPR037523">
    <property type="entry name" value="VOC_core"/>
</dbReference>
<dbReference type="Gene3D" id="3.10.180.10">
    <property type="entry name" value="2,3-Dihydroxybiphenyl 1,2-Dioxygenase, domain 1"/>
    <property type="match status" value="1"/>
</dbReference>
<organism evidence="2 3">
    <name type="scientific">Paenibacillus vini</name>
    <dbReference type="NCBI Taxonomy" id="1476024"/>
    <lineage>
        <taxon>Bacteria</taxon>
        <taxon>Bacillati</taxon>
        <taxon>Bacillota</taxon>
        <taxon>Bacilli</taxon>
        <taxon>Bacillales</taxon>
        <taxon>Paenibacillaceae</taxon>
        <taxon>Paenibacillus</taxon>
    </lineage>
</organism>
<comment type="caution">
    <text evidence="2">The sequence shown here is derived from an EMBL/GenBank/DDBJ whole genome shotgun (WGS) entry which is preliminary data.</text>
</comment>
<dbReference type="Pfam" id="PF00805">
    <property type="entry name" value="Pentapeptide"/>
    <property type="match status" value="2"/>
</dbReference>
<dbReference type="PROSITE" id="PS51819">
    <property type="entry name" value="VOC"/>
    <property type="match status" value="1"/>
</dbReference>
<dbReference type="RefSeq" id="WP_213655197.1">
    <property type="nucleotide sequence ID" value="NZ_BOSL01000008.1"/>
</dbReference>
<dbReference type="Proteomes" id="UP000679992">
    <property type="component" value="Unassembled WGS sequence"/>
</dbReference>
<dbReference type="InterPro" id="IPR001646">
    <property type="entry name" value="5peptide_repeat"/>
</dbReference>
<name>A0ABQ4MCI7_9BACL</name>
<dbReference type="InterPro" id="IPR053182">
    <property type="entry name" value="YobU-like_regulator"/>
</dbReference>
<dbReference type="Gene3D" id="3.20.80.10">
    <property type="entry name" value="Regulatory factor, effector binding domain"/>
    <property type="match status" value="2"/>
</dbReference>
<dbReference type="PANTHER" id="PTHR36444:SF2">
    <property type="entry name" value="TRANSCRIPTIONAL REGULATOR PROTEIN YOBU-RELATED"/>
    <property type="match status" value="1"/>
</dbReference>
<accession>A0ABQ4MCI7</accession>
<dbReference type="InterPro" id="IPR004360">
    <property type="entry name" value="Glyas_Fos-R_dOase_dom"/>
</dbReference>
<dbReference type="EMBL" id="BOSL01000008">
    <property type="protein sequence ID" value="GIP53702.1"/>
    <property type="molecule type" value="Genomic_DNA"/>
</dbReference>
<dbReference type="Gene3D" id="2.160.20.80">
    <property type="entry name" value="E3 ubiquitin-protein ligase SopA"/>
    <property type="match status" value="1"/>
</dbReference>
<sequence length="635" mass="72642">MPKQISSSLSVLSVSDLERSRAYYRDVLGFEVTDWWAQRDGLTGLALKLHQAPDPSRVFPNAPEPGSSIGIDVSAYVDNWTGLDSLYQEFKSKGAIIAMEPVVYADGGPWKEFVIEDPDGYHLAFGGIDGSREHADDFPEALEDGEMNVEIIERPEMKAAVLRIPRDGHQVREVWKKVDSLLEHHPAVTDREHGYVFIPEWQWSSEVTTLWVGMAVEHFDGLPDELEQITIPAKRFARLRVDGDRTRMEQAYGYLFKWFEQGPYERDMQEGSFGYEMNRLQPINPFEIPADEINYFDYDIYAPIKEDSKFLASDRYPGVINVEIRQGRTRKIIGVKMFVDRKQTIPEQAIPKMWGEFMPRIGEITDVRQPLSTVGLYLYEPPFGPHQDFSYVAAVEVEGESQTPVPEGLTELSIPDHDFVVITYRGTSDGLGQVWDYFHGYWFPQQTEYDAVHDFEFECYDQSYLGADNGNSVFEMHFPVRKRLADKRLTDKTVVDEKGGHVLQDLRGENVRMVSFQDAVLHGIDMRNARLKHVNFVGSNWEHIYFSNVHINETQLGGTIFEHIRRPDAVKSHLDGEPGTEGWVNVEPVIFRNSDLSTAKFENCNLSDVDIQNCQLDGMRINGIPVTALLEHYLK</sequence>
<dbReference type="SUPFAM" id="SSF54593">
    <property type="entry name" value="Glyoxalase/Bleomycin resistance protein/Dihydroxybiphenyl dioxygenase"/>
    <property type="match status" value="1"/>
</dbReference>
<dbReference type="Pfam" id="PF00903">
    <property type="entry name" value="Glyoxalase"/>
    <property type="match status" value="1"/>
</dbReference>
<dbReference type="SMART" id="SM00871">
    <property type="entry name" value="AraC_E_bind"/>
    <property type="match status" value="2"/>
</dbReference>
<keyword evidence="3" id="KW-1185">Reference proteome</keyword>
<reference evidence="2 3" key="1">
    <citation type="submission" date="2021-03" db="EMBL/GenBank/DDBJ databases">
        <title>Antimicrobial resistance genes in bacteria isolated from Japanese honey, and their potential for conferring macrolide and lincosamide resistance in the American foulbrood pathogen Paenibacillus larvae.</title>
        <authorList>
            <person name="Okamoto M."/>
            <person name="Kumagai M."/>
            <person name="Kanamori H."/>
            <person name="Takamatsu D."/>
        </authorList>
    </citation>
    <scope>NUCLEOTIDE SEQUENCE [LARGE SCALE GENOMIC DNA]</scope>
    <source>
        <strain evidence="2 3">J42TS3</strain>
    </source>
</reference>
<dbReference type="SUPFAM" id="SSF141571">
    <property type="entry name" value="Pentapeptide repeat-like"/>
    <property type="match status" value="1"/>
</dbReference>
<dbReference type="InterPro" id="IPR029068">
    <property type="entry name" value="Glyas_Bleomycin-R_OHBP_Dase"/>
</dbReference>
<feature type="domain" description="VOC" evidence="1">
    <location>
        <begin position="4"/>
        <end position="128"/>
    </location>
</feature>
<evidence type="ECO:0000313" key="2">
    <source>
        <dbReference type="EMBL" id="GIP53702.1"/>
    </source>
</evidence>
<gene>
    <name evidence="2" type="ORF">J42TS3_27370</name>
</gene>
<proteinExistence type="predicted"/>
<dbReference type="SUPFAM" id="SSF55136">
    <property type="entry name" value="Probable bacterial effector-binding domain"/>
    <property type="match status" value="2"/>
</dbReference>
<evidence type="ECO:0000259" key="1">
    <source>
        <dbReference type="PROSITE" id="PS51819"/>
    </source>
</evidence>
<protein>
    <recommendedName>
        <fullName evidence="1">VOC domain-containing protein</fullName>
    </recommendedName>
</protein>
<dbReference type="InterPro" id="IPR011256">
    <property type="entry name" value="Reg_factor_effector_dom_sf"/>
</dbReference>
<dbReference type="InterPro" id="IPR010499">
    <property type="entry name" value="AraC_E-bd"/>
</dbReference>
<dbReference type="Pfam" id="PF14526">
    <property type="entry name" value="Cass2"/>
    <property type="match status" value="2"/>
</dbReference>